<dbReference type="PANTHER" id="PTHR12829">
    <property type="entry name" value="N6-ADENOSINE-METHYLTRANSFERASE"/>
    <property type="match status" value="1"/>
</dbReference>
<keyword evidence="3" id="KW-1185">Reference proteome</keyword>
<sequence length="422" mass="46609">MSHPETAILYASPDDRIFVIDIPTSIQLAQGRTQRLLSQEPRVTPYPSIEPKTAKARTNVLESGQDISLFTLYNIYRPRLTTTGLLGDDTAREATITNALTHISNLTIPFLHPRATPKTHPKLPPTLFPSLLTAAQTIHAATKPSSSHDKATWAPWTPHHINNTDSSLPLYIRTPPPPPSTSTSDHTPTVQTFTLPPNSSTTQTTLPLPTPTHAPTPTTGFHLITLDAPWPNRSARRAHHYATTRLKDVRTLLSGLNLDAHMAYDGRTVVGVWVTNSLAVREIVCGESEGSMNGKGGGAGDAGWLAECGLRVFEEWVWVKTTSAGEAVCSVESVWRKPYEIFVLAREFDGEEGEEEEEVVRRVIFGCADLHSRKPHLKELLERVVDLPDGYEGLEIFARGATAGWHAWGDEALLFNWDGFWE</sequence>
<proteinExistence type="inferred from homology"/>
<reference evidence="2" key="1">
    <citation type="journal article" date="2020" name="Stud. Mycol.">
        <title>101 Dothideomycetes genomes: a test case for predicting lifestyles and emergence of pathogens.</title>
        <authorList>
            <person name="Haridas S."/>
            <person name="Albert R."/>
            <person name="Binder M."/>
            <person name="Bloem J."/>
            <person name="Labutti K."/>
            <person name="Salamov A."/>
            <person name="Andreopoulos B."/>
            <person name="Baker S."/>
            <person name="Barry K."/>
            <person name="Bills G."/>
            <person name="Bluhm B."/>
            <person name="Cannon C."/>
            <person name="Castanera R."/>
            <person name="Culley D."/>
            <person name="Daum C."/>
            <person name="Ezra D."/>
            <person name="Gonzalez J."/>
            <person name="Henrissat B."/>
            <person name="Kuo A."/>
            <person name="Liang C."/>
            <person name="Lipzen A."/>
            <person name="Lutzoni F."/>
            <person name="Magnuson J."/>
            <person name="Mondo S."/>
            <person name="Nolan M."/>
            <person name="Ohm R."/>
            <person name="Pangilinan J."/>
            <person name="Park H.-J."/>
            <person name="Ramirez L."/>
            <person name="Alfaro M."/>
            <person name="Sun H."/>
            <person name="Tritt A."/>
            <person name="Yoshinaga Y."/>
            <person name="Zwiers L.-H."/>
            <person name="Turgeon B."/>
            <person name="Goodwin S."/>
            <person name="Spatafora J."/>
            <person name="Crous P."/>
            <person name="Grigoriev I."/>
        </authorList>
    </citation>
    <scope>NUCLEOTIDE SEQUENCE</scope>
    <source>
        <strain evidence="2">CBS 115976</strain>
    </source>
</reference>
<dbReference type="PROSITE" id="PS51143">
    <property type="entry name" value="MT_A70"/>
    <property type="match status" value="1"/>
</dbReference>
<dbReference type="PANTHER" id="PTHR12829:SF4">
    <property type="entry name" value="N(6)-ADENINE-SPECIFIC METHYLTRANSFERASE METTL4"/>
    <property type="match status" value="1"/>
</dbReference>
<dbReference type="EMBL" id="MU004237">
    <property type="protein sequence ID" value="KAF2667915.1"/>
    <property type="molecule type" value="Genomic_DNA"/>
</dbReference>
<evidence type="ECO:0000313" key="3">
    <source>
        <dbReference type="Proteomes" id="UP000799302"/>
    </source>
</evidence>
<protein>
    <submittedName>
        <fullName evidence="2">Uncharacterized protein</fullName>
    </submittedName>
</protein>
<dbReference type="GO" id="GO:0008168">
    <property type="term" value="F:methyltransferase activity"/>
    <property type="evidence" value="ECO:0007669"/>
    <property type="project" value="TreeGrafter"/>
</dbReference>
<name>A0A6A6U6N0_9PEZI</name>
<evidence type="ECO:0000313" key="2">
    <source>
        <dbReference type="EMBL" id="KAF2667915.1"/>
    </source>
</evidence>
<organism evidence="2 3">
    <name type="scientific">Microthyrium microscopicum</name>
    <dbReference type="NCBI Taxonomy" id="703497"/>
    <lineage>
        <taxon>Eukaryota</taxon>
        <taxon>Fungi</taxon>
        <taxon>Dikarya</taxon>
        <taxon>Ascomycota</taxon>
        <taxon>Pezizomycotina</taxon>
        <taxon>Dothideomycetes</taxon>
        <taxon>Dothideomycetes incertae sedis</taxon>
        <taxon>Microthyriales</taxon>
        <taxon>Microthyriaceae</taxon>
        <taxon>Microthyrium</taxon>
    </lineage>
</organism>
<dbReference type="Pfam" id="PF05063">
    <property type="entry name" value="MT-A70"/>
    <property type="match status" value="1"/>
</dbReference>
<accession>A0A6A6U6N0</accession>
<dbReference type="GO" id="GO:0005634">
    <property type="term" value="C:nucleus"/>
    <property type="evidence" value="ECO:0007669"/>
    <property type="project" value="TreeGrafter"/>
</dbReference>
<comment type="similarity">
    <text evidence="1">Belongs to the MT-A70-like family.</text>
</comment>
<gene>
    <name evidence="2" type="ORF">BT63DRAFT_426763</name>
</gene>
<dbReference type="OrthoDB" id="61116at2759"/>
<dbReference type="InterPro" id="IPR007757">
    <property type="entry name" value="MT-A70-like"/>
</dbReference>
<evidence type="ECO:0000256" key="1">
    <source>
        <dbReference type="PROSITE-ProRule" id="PRU00489"/>
    </source>
</evidence>
<dbReference type="Proteomes" id="UP000799302">
    <property type="component" value="Unassembled WGS sequence"/>
</dbReference>
<dbReference type="AlphaFoldDB" id="A0A6A6U6N0"/>